<protein>
    <recommendedName>
        <fullName evidence="3">histidine kinase</fullName>
        <ecNumber evidence="3">2.7.13.3</ecNumber>
    </recommendedName>
</protein>
<organism evidence="15 16">
    <name type="scientific">Sphingomonas longa</name>
    <dbReference type="NCBI Taxonomy" id="2778730"/>
    <lineage>
        <taxon>Bacteria</taxon>
        <taxon>Pseudomonadati</taxon>
        <taxon>Pseudomonadota</taxon>
        <taxon>Alphaproteobacteria</taxon>
        <taxon>Sphingomonadales</taxon>
        <taxon>Sphingomonadaceae</taxon>
        <taxon>Sphingomonas</taxon>
    </lineage>
</organism>
<keyword evidence="6 13" id="KW-0812">Transmembrane</keyword>
<proteinExistence type="predicted"/>
<dbReference type="InterPro" id="IPR005467">
    <property type="entry name" value="His_kinase_dom"/>
</dbReference>
<keyword evidence="5" id="KW-0808">Transferase</keyword>
<evidence type="ECO:0000313" key="16">
    <source>
        <dbReference type="Proteomes" id="UP000763641"/>
    </source>
</evidence>
<evidence type="ECO:0000256" key="4">
    <source>
        <dbReference type="ARBA" id="ARBA00022553"/>
    </source>
</evidence>
<evidence type="ECO:0000256" key="9">
    <source>
        <dbReference type="ARBA" id="ARBA00022840"/>
    </source>
</evidence>
<dbReference type="InterPro" id="IPR038318">
    <property type="entry name" value="KdpD_sf"/>
</dbReference>
<dbReference type="SMART" id="SM00388">
    <property type="entry name" value="HisKA"/>
    <property type="match status" value="1"/>
</dbReference>
<dbReference type="InterPro" id="IPR036097">
    <property type="entry name" value="HisK_dim/P_sf"/>
</dbReference>
<dbReference type="InterPro" id="IPR004358">
    <property type="entry name" value="Sig_transdc_His_kin-like_C"/>
</dbReference>
<evidence type="ECO:0000313" key="15">
    <source>
        <dbReference type="EMBL" id="MBM6577275.1"/>
    </source>
</evidence>
<reference evidence="15 16" key="1">
    <citation type="submission" date="2020-12" db="EMBL/GenBank/DDBJ databases">
        <title>Sphingomonas sp.</title>
        <authorList>
            <person name="Kim M.K."/>
        </authorList>
    </citation>
    <scope>NUCLEOTIDE SEQUENCE [LARGE SCALE GENOMIC DNA]</scope>
    <source>
        <strain evidence="15 16">BT552</strain>
    </source>
</reference>
<accession>A0ABS2D8K3</accession>
<feature type="transmembrane region" description="Helical" evidence="13">
    <location>
        <begin position="12"/>
        <end position="34"/>
    </location>
</feature>
<evidence type="ECO:0000256" key="10">
    <source>
        <dbReference type="ARBA" id="ARBA00022989"/>
    </source>
</evidence>
<comment type="caution">
    <text evidence="15">The sequence shown here is derived from an EMBL/GenBank/DDBJ whole genome shotgun (WGS) entry which is preliminary data.</text>
</comment>
<evidence type="ECO:0000256" key="1">
    <source>
        <dbReference type="ARBA" id="ARBA00000085"/>
    </source>
</evidence>
<dbReference type="SUPFAM" id="SSF47384">
    <property type="entry name" value="Homodimeric domain of signal transducing histidine kinase"/>
    <property type="match status" value="1"/>
</dbReference>
<evidence type="ECO:0000256" key="2">
    <source>
        <dbReference type="ARBA" id="ARBA00004141"/>
    </source>
</evidence>
<evidence type="ECO:0000256" key="3">
    <source>
        <dbReference type="ARBA" id="ARBA00012438"/>
    </source>
</evidence>
<dbReference type="InterPro" id="IPR036890">
    <property type="entry name" value="HATPase_C_sf"/>
</dbReference>
<gene>
    <name evidence="15" type="ORF">ILT43_12905</name>
</gene>
<feature type="transmembrane region" description="Helical" evidence="13">
    <location>
        <begin position="85"/>
        <end position="105"/>
    </location>
</feature>
<evidence type="ECO:0000256" key="5">
    <source>
        <dbReference type="ARBA" id="ARBA00022679"/>
    </source>
</evidence>
<evidence type="ECO:0000256" key="12">
    <source>
        <dbReference type="ARBA" id="ARBA00023136"/>
    </source>
</evidence>
<dbReference type="EC" id="2.7.13.3" evidence="3"/>
<evidence type="ECO:0000256" key="6">
    <source>
        <dbReference type="ARBA" id="ARBA00022692"/>
    </source>
</evidence>
<keyword evidence="10 13" id="KW-1133">Transmembrane helix</keyword>
<evidence type="ECO:0000256" key="8">
    <source>
        <dbReference type="ARBA" id="ARBA00022777"/>
    </source>
</evidence>
<sequence>MPDTLASHRIGIVVALASVAAVAGVALLLSPYLGAGSLALLFILPVMLAAAQGGLVAGLVAAGSGAVAFNFFVIEPRFTLRIADPDNVATTLVLLLVAAAVSQLAGRLRAAREAAEALAADQRRLAALERALTDAGDHGAALALLIDAVAGAFAVDAAALGEPDIADPAPLDRAAGEWALANGEAAGRGSGVIDAADRLYVPLVAGGERVALIALSRADGASPVPTGRGGLLRNMVAAAAQTIGRLRLSEQQAAIREERRRSELSAALLSSVGHDLRTPLTVILGEGQALQGGATIVAEAQRLARRIDNLLGMARVEGGAVAVAIEPVDLTDAVASVLDDAAGLLGGRTVSVTIAPDAPLVRADPGLLHHVLLNLIDNAAKFSTGPIAVSVAGPVLTVADTGPGIPPGHEDDVFTRFRRFAGSDREGGSGLGLAIVRAFSDAFGATVTATNRPGGGAIFSVAFRSA</sequence>
<keyword evidence="4" id="KW-0597">Phosphoprotein</keyword>
<feature type="transmembrane region" description="Helical" evidence="13">
    <location>
        <begin position="40"/>
        <end position="73"/>
    </location>
</feature>
<dbReference type="PROSITE" id="PS50109">
    <property type="entry name" value="HIS_KIN"/>
    <property type="match status" value="1"/>
</dbReference>
<dbReference type="PANTHER" id="PTHR45569">
    <property type="entry name" value="SENSOR PROTEIN KDPD"/>
    <property type="match status" value="1"/>
</dbReference>
<dbReference type="Pfam" id="PF02518">
    <property type="entry name" value="HATPase_c"/>
    <property type="match status" value="1"/>
</dbReference>
<evidence type="ECO:0000256" key="7">
    <source>
        <dbReference type="ARBA" id="ARBA00022741"/>
    </source>
</evidence>
<comment type="catalytic activity">
    <reaction evidence="1">
        <text>ATP + protein L-histidine = ADP + protein N-phospho-L-histidine.</text>
        <dbReference type="EC" id="2.7.13.3"/>
    </reaction>
</comment>
<dbReference type="SMART" id="SM00387">
    <property type="entry name" value="HATPase_c"/>
    <property type="match status" value="1"/>
</dbReference>
<dbReference type="Gene3D" id="1.20.120.620">
    <property type="entry name" value="Backbone structure of the membrane domain of e. Coli histidine kinase receptor kdpd"/>
    <property type="match status" value="1"/>
</dbReference>
<dbReference type="SUPFAM" id="SSF55874">
    <property type="entry name" value="ATPase domain of HSP90 chaperone/DNA topoisomerase II/histidine kinase"/>
    <property type="match status" value="1"/>
</dbReference>
<keyword evidence="8" id="KW-0418">Kinase</keyword>
<dbReference type="InterPro" id="IPR052023">
    <property type="entry name" value="Histidine_kinase_KdpD"/>
</dbReference>
<dbReference type="EMBL" id="JAFEMC010000003">
    <property type="protein sequence ID" value="MBM6577275.1"/>
    <property type="molecule type" value="Genomic_DNA"/>
</dbReference>
<dbReference type="InterPro" id="IPR003594">
    <property type="entry name" value="HATPase_dom"/>
</dbReference>
<dbReference type="Gene3D" id="3.30.565.10">
    <property type="entry name" value="Histidine kinase-like ATPase, C-terminal domain"/>
    <property type="match status" value="1"/>
</dbReference>
<dbReference type="InterPro" id="IPR025201">
    <property type="entry name" value="KdpD_TM"/>
</dbReference>
<dbReference type="PRINTS" id="PR00344">
    <property type="entry name" value="BCTRLSENSOR"/>
</dbReference>
<dbReference type="PANTHER" id="PTHR45569:SF1">
    <property type="entry name" value="SENSOR PROTEIN KDPD"/>
    <property type="match status" value="1"/>
</dbReference>
<keyword evidence="11" id="KW-0902">Two-component regulatory system</keyword>
<dbReference type="Pfam" id="PF00512">
    <property type="entry name" value="HisKA"/>
    <property type="match status" value="1"/>
</dbReference>
<dbReference type="Gene3D" id="1.10.287.130">
    <property type="match status" value="1"/>
</dbReference>
<evidence type="ECO:0000256" key="13">
    <source>
        <dbReference type="SAM" id="Phobius"/>
    </source>
</evidence>
<evidence type="ECO:0000256" key="11">
    <source>
        <dbReference type="ARBA" id="ARBA00023012"/>
    </source>
</evidence>
<dbReference type="Proteomes" id="UP000763641">
    <property type="component" value="Unassembled WGS sequence"/>
</dbReference>
<dbReference type="InterPro" id="IPR003661">
    <property type="entry name" value="HisK_dim/P_dom"/>
</dbReference>
<dbReference type="RefSeq" id="WP_204199369.1">
    <property type="nucleotide sequence ID" value="NZ_JAFEMC010000003.1"/>
</dbReference>
<keyword evidence="16" id="KW-1185">Reference proteome</keyword>
<dbReference type="CDD" id="cd00082">
    <property type="entry name" value="HisKA"/>
    <property type="match status" value="1"/>
</dbReference>
<keyword evidence="12 13" id="KW-0472">Membrane</keyword>
<evidence type="ECO:0000259" key="14">
    <source>
        <dbReference type="PROSITE" id="PS50109"/>
    </source>
</evidence>
<dbReference type="CDD" id="cd00075">
    <property type="entry name" value="HATPase"/>
    <property type="match status" value="1"/>
</dbReference>
<keyword evidence="9" id="KW-0067">ATP-binding</keyword>
<name>A0ABS2D8K3_9SPHN</name>
<keyword evidence="7" id="KW-0547">Nucleotide-binding</keyword>
<comment type="subcellular location">
    <subcellularLocation>
        <location evidence="2">Membrane</location>
        <topology evidence="2">Multi-pass membrane protein</topology>
    </subcellularLocation>
</comment>
<dbReference type="Pfam" id="PF13493">
    <property type="entry name" value="DUF4118"/>
    <property type="match status" value="1"/>
</dbReference>
<feature type="domain" description="Histidine kinase" evidence="14">
    <location>
        <begin position="271"/>
        <end position="466"/>
    </location>
</feature>